<dbReference type="Gramene" id="Manes.15G017700.1.v8.1">
    <property type="protein sequence ID" value="Manes.15G017700.1.v8.1.CDS"/>
    <property type="gene ID" value="Manes.15G017700.v8.1"/>
</dbReference>
<comment type="similarity">
    <text evidence="1">Belongs to the acyl carrier protein (ACP) family.</text>
</comment>
<organism evidence="6 7">
    <name type="scientific">Manihot esculenta</name>
    <name type="common">Cassava</name>
    <name type="synonym">Jatropha manihot</name>
    <dbReference type="NCBI Taxonomy" id="3983"/>
    <lineage>
        <taxon>Eukaryota</taxon>
        <taxon>Viridiplantae</taxon>
        <taxon>Streptophyta</taxon>
        <taxon>Embryophyta</taxon>
        <taxon>Tracheophyta</taxon>
        <taxon>Spermatophyta</taxon>
        <taxon>Magnoliopsida</taxon>
        <taxon>eudicotyledons</taxon>
        <taxon>Gunneridae</taxon>
        <taxon>Pentapetalae</taxon>
        <taxon>rosids</taxon>
        <taxon>fabids</taxon>
        <taxon>Malpighiales</taxon>
        <taxon>Euphorbiaceae</taxon>
        <taxon>Crotonoideae</taxon>
        <taxon>Manihoteae</taxon>
        <taxon>Manihot</taxon>
    </lineage>
</organism>
<evidence type="ECO:0000256" key="3">
    <source>
        <dbReference type="ARBA" id="ARBA00022553"/>
    </source>
</evidence>
<dbReference type="InterPro" id="IPR036736">
    <property type="entry name" value="ACP-like_sf"/>
</dbReference>
<dbReference type="InterPro" id="IPR009081">
    <property type="entry name" value="PP-bd_ACP"/>
</dbReference>
<keyword evidence="4" id="KW-0443">Lipid metabolism</keyword>
<keyword evidence="2 4" id="KW-0596">Phosphopantetheine</keyword>
<protein>
    <recommendedName>
        <fullName evidence="4">Acyl carrier protein</fullName>
    </recommendedName>
</protein>
<feature type="domain" description="Carrier" evidence="5">
    <location>
        <begin position="64"/>
        <end position="139"/>
    </location>
</feature>
<keyword evidence="7" id="KW-1185">Reference proteome</keyword>
<comment type="caution">
    <text evidence="6">The sequence shown here is derived from an EMBL/GenBank/DDBJ whole genome shotgun (WGS) entry which is preliminary data.</text>
</comment>
<dbReference type="GO" id="GO:0031177">
    <property type="term" value="F:phosphopantetheine binding"/>
    <property type="evidence" value="ECO:0007669"/>
    <property type="project" value="InterPro"/>
</dbReference>
<dbReference type="Proteomes" id="UP000091857">
    <property type="component" value="Chromosome 15"/>
</dbReference>
<dbReference type="InterPro" id="IPR003231">
    <property type="entry name" value="ACP"/>
</dbReference>
<dbReference type="Pfam" id="PF00550">
    <property type="entry name" value="PP-binding"/>
    <property type="match status" value="1"/>
</dbReference>
<dbReference type="SUPFAM" id="SSF47336">
    <property type="entry name" value="ACP-like"/>
    <property type="match status" value="1"/>
</dbReference>
<proteinExistence type="inferred from homology"/>
<name>A0A2C9UD53_MANES</name>
<dbReference type="PANTHER" id="PTHR46153">
    <property type="entry name" value="ACYL CARRIER PROTEIN"/>
    <property type="match status" value="1"/>
</dbReference>
<dbReference type="Gene3D" id="1.10.1200.10">
    <property type="entry name" value="ACP-like"/>
    <property type="match status" value="1"/>
</dbReference>
<evidence type="ECO:0000313" key="6">
    <source>
        <dbReference type="EMBL" id="OAY27816.1"/>
    </source>
</evidence>
<dbReference type="STRING" id="3983.A0A2C9UD53"/>
<reference evidence="7" key="1">
    <citation type="journal article" date="2016" name="Nat. Biotechnol.">
        <title>Sequencing wild and cultivated cassava and related species reveals extensive interspecific hybridization and genetic diversity.</title>
        <authorList>
            <person name="Bredeson J.V."/>
            <person name="Lyons J.B."/>
            <person name="Prochnik S.E."/>
            <person name="Wu G.A."/>
            <person name="Ha C.M."/>
            <person name="Edsinger-Gonzales E."/>
            <person name="Grimwood J."/>
            <person name="Schmutz J."/>
            <person name="Rabbi I.Y."/>
            <person name="Egesi C."/>
            <person name="Nauluvula P."/>
            <person name="Lebot V."/>
            <person name="Ndunguru J."/>
            <person name="Mkamilo G."/>
            <person name="Bart R.S."/>
            <person name="Setter T.L."/>
            <person name="Gleadow R.M."/>
            <person name="Kulakow P."/>
            <person name="Ferguson M.E."/>
            <person name="Rounsley S."/>
            <person name="Rokhsar D.S."/>
        </authorList>
    </citation>
    <scope>NUCLEOTIDE SEQUENCE [LARGE SCALE GENOMIC DNA]</scope>
    <source>
        <strain evidence="7">cv. AM560-2</strain>
    </source>
</reference>
<dbReference type="InterPro" id="IPR020806">
    <property type="entry name" value="PKS_PP-bd"/>
</dbReference>
<dbReference type="PROSITE" id="PS50075">
    <property type="entry name" value="CARRIER"/>
    <property type="match status" value="1"/>
</dbReference>
<dbReference type="GO" id="GO:0000036">
    <property type="term" value="F:acyl carrier activity"/>
    <property type="evidence" value="ECO:0007669"/>
    <property type="project" value="InterPro"/>
</dbReference>
<comment type="function">
    <text evidence="4">Carrier of the growing fatty acid chain in fatty acid biosynthesis.</text>
</comment>
<dbReference type="AlphaFoldDB" id="A0A2C9UD53"/>
<accession>A0A2C9UD53</accession>
<keyword evidence="3" id="KW-0597">Phosphoprotein</keyword>
<dbReference type="EMBL" id="CM004401">
    <property type="protein sequence ID" value="OAY27816.1"/>
    <property type="molecule type" value="Genomic_DNA"/>
</dbReference>
<dbReference type="InterPro" id="IPR044813">
    <property type="entry name" value="ACP_chloroplastic"/>
</dbReference>
<gene>
    <name evidence="6" type="ORF">MANES_15G017700v8</name>
</gene>
<keyword evidence="4" id="KW-0276">Fatty acid metabolism</keyword>
<dbReference type="HAMAP" id="MF_01217">
    <property type="entry name" value="Acyl_carrier"/>
    <property type="match status" value="1"/>
</dbReference>
<evidence type="ECO:0000256" key="2">
    <source>
        <dbReference type="ARBA" id="ARBA00022450"/>
    </source>
</evidence>
<evidence type="ECO:0000259" key="5">
    <source>
        <dbReference type="PROSITE" id="PS50075"/>
    </source>
</evidence>
<dbReference type="SMART" id="SM00823">
    <property type="entry name" value="PKS_PP"/>
    <property type="match status" value="1"/>
</dbReference>
<evidence type="ECO:0000313" key="7">
    <source>
        <dbReference type="Proteomes" id="UP000091857"/>
    </source>
</evidence>
<evidence type="ECO:0000256" key="1">
    <source>
        <dbReference type="ARBA" id="ARBA00010930"/>
    </source>
</evidence>
<dbReference type="NCBIfam" id="NF002148">
    <property type="entry name" value="PRK00982.1-2"/>
    <property type="match status" value="1"/>
</dbReference>
<evidence type="ECO:0000256" key="4">
    <source>
        <dbReference type="RuleBase" id="RU000722"/>
    </source>
</evidence>
<keyword evidence="4" id="KW-0444">Lipid biosynthesis</keyword>
<sequence>MASISGASISMTSFSRSSKLTFLTPSNGISSLRSVSLPIRGRSIPSLRLQKGASHFRVSCVAKPETLDKVCEIVRNQLALSADAVVNADSKFAVLGADSLDTVEIIMGLEEQFGISVEEERAQSIRTVQDAADLIEDLLEKK</sequence>
<dbReference type="NCBIfam" id="TIGR00517">
    <property type="entry name" value="acyl_carrier"/>
    <property type="match status" value="1"/>
</dbReference>
<dbReference type="PANTHER" id="PTHR46153:SF26">
    <property type="entry name" value="ACYL CARRIER PROTEIN"/>
    <property type="match status" value="1"/>
</dbReference>
<keyword evidence="4" id="KW-0275">Fatty acid biosynthesis</keyword>
<dbReference type="OMA" id="MPINQAN"/>